<evidence type="ECO:0000313" key="8">
    <source>
        <dbReference type="Proteomes" id="UP000249495"/>
    </source>
</evidence>
<feature type="domain" description="RCK C-terminal" evidence="6">
    <location>
        <begin position="136"/>
        <end position="217"/>
    </location>
</feature>
<organism evidence="7 8">
    <name type="scientific">Streptococcus ferus</name>
    <dbReference type="NCBI Taxonomy" id="1345"/>
    <lineage>
        <taxon>Bacteria</taxon>
        <taxon>Bacillati</taxon>
        <taxon>Bacillota</taxon>
        <taxon>Bacilli</taxon>
        <taxon>Lactobacillales</taxon>
        <taxon>Streptococcaceae</taxon>
        <taxon>Streptococcus</taxon>
    </lineage>
</organism>
<keyword evidence="2" id="KW-0406">Ion transport</keyword>
<keyword evidence="4" id="KW-0520">NAD</keyword>
<dbReference type="SUPFAM" id="SSF116726">
    <property type="entry name" value="TrkA C-terminal domain-like"/>
    <property type="match status" value="1"/>
</dbReference>
<dbReference type="InterPro" id="IPR003148">
    <property type="entry name" value="RCK_N"/>
</dbReference>
<evidence type="ECO:0000256" key="3">
    <source>
        <dbReference type="ARBA" id="ARBA00022958"/>
    </source>
</evidence>
<name>A0A2X3XX91_9STRE</name>
<dbReference type="GO" id="GO:0005886">
    <property type="term" value="C:plasma membrane"/>
    <property type="evidence" value="ECO:0007669"/>
    <property type="project" value="InterPro"/>
</dbReference>
<dbReference type="PANTHER" id="PTHR43833">
    <property type="entry name" value="POTASSIUM CHANNEL PROTEIN 2-RELATED-RELATED"/>
    <property type="match status" value="1"/>
</dbReference>
<dbReference type="STRING" id="1123303.GCA_000372425_01764"/>
<dbReference type="InterPro" id="IPR036291">
    <property type="entry name" value="NAD(P)-bd_dom_sf"/>
</dbReference>
<dbReference type="InterPro" id="IPR006037">
    <property type="entry name" value="RCK_C"/>
</dbReference>
<dbReference type="InterPro" id="IPR006036">
    <property type="entry name" value="K_uptake_TrkA"/>
</dbReference>
<dbReference type="AlphaFoldDB" id="A0A2X3XX91"/>
<dbReference type="Proteomes" id="UP000249495">
    <property type="component" value="Chromosome 1"/>
</dbReference>
<dbReference type="OrthoDB" id="9775180at2"/>
<keyword evidence="2" id="KW-0633">Potassium transport</keyword>
<keyword evidence="3" id="KW-0630">Potassium</keyword>
<dbReference type="PROSITE" id="PS51202">
    <property type="entry name" value="RCK_C"/>
    <property type="match status" value="1"/>
</dbReference>
<dbReference type="Gene3D" id="3.30.70.1450">
    <property type="entry name" value="Regulator of K+ conductance, C-terminal domain"/>
    <property type="match status" value="1"/>
</dbReference>
<keyword evidence="2" id="KW-0813">Transport</keyword>
<protein>
    <recommendedName>
        <fullName evidence="1">Trk system potassium uptake protein TrkA</fullName>
    </recommendedName>
</protein>
<keyword evidence="8" id="KW-1185">Reference proteome</keyword>
<sequence length="217" mass="23627">MKIIIVGCGRLGSGLANELSSEGNDVAVITADKCRLAALESDFTGQSFLGVEFDRDILQTAGIDKADSLIACTQSDDTNALVARIAKEYYQVPKVIARLYDSSKVDLYNALGIQVLATTQWGVERAKKLLTFEHVDTVLSLGNGHSTVEVVRLVVPPLLDHKRIADVVPIHEVRVVALSRKNETFIPNDQTMLHSRDILHVAAPTEAVASLRDLILV</sequence>
<evidence type="ECO:0000259" key="6">
    <source>
        <dbReference type="PROSITE" id="PS51202"/>
    </source>
</evidence>
<dbReference type="Gene3D" id="3.40.50.720">
    <property type="entry name" value="NAD(P)-binding Rossmann-like Domain"/>
    <property type="match status" value="1"/>
</dbReference>
<dbReference type="KEGG" id="sfer:NCTC12278_00074"/>
<evidence type="ECO:0000256" key="2">
    <source>
        <dbReference type="ARBA" id="ARBA00022538"/>
    </source>
</evidence>
<dbReference type="GO" id="GO:0015079">
    <property type="term" value="F:potassium ion transmembrane transporter activity"/>
    <property type="evidence" value="ECO:0007669"/>
    <property type="project" value="InterPro"/>
</dbReference>
<dbReference type="InterPro" id="IPR050721">
    <property type="entry name" value="Trk_Ktr_HKT_K-transport"/>
</dbReference>
<dbReference type="Pfam" id="PF02080">
    <property type="entry name" value="TrkA_C"/>
    <property type="match status" value="1"/>
</dbReference>
<dbReference type="PROSITE" id="PS51201">
    <property type="entry name" value="RCK_N"/>
    <property type="match status" value="1"/>
</dbReference>
<evidence type="ECO:0000259" key="5">
    <source>
        <dbReference type="PROSITE" id="PS51201"/>
    </source>
</evidence>
<dbReference type="SUPFAM" id="SSF51735">
    <property type="entry name" value="NAD(P)-binding Rossmann-fold domains"/>
    <property type="match status" value="1"/>
</dbReference>
<dbReference type="Pfam" id="PF02254">
    <property type="entry name" value="TrkA_N"/>
    <property type="match status" value="1"/>
</dbReference>
<proteinExistence type="predicted"/>
<reference evidence="7 8" key="1">
    <citation type="submission" date="2018-06" db="EMBL/GenBank/DDBJ databases">
        <authorList>
            <consortium name="Pathogen Informatics"/>
            <person name="Doyle S."/>
        </authorList>
    </citation>
    <scope>NUCLEOTIDE SEQUENCE [LARGE SCALE GENOMIC DNA]</scope>
    <source>
        <strain evidence="7 8">NCTC12278</strain>
    </source>
</reference>
<dbReference type="RefSeq" id="WP_018031072.1">
    <property type="nucleotide sequence ID" value="NZ_CAMCCF010000008.1"/>
</dbReference>
<accession>A0A2X3XX91</accession>
<dbReference type="PRINTS" id="PR00335">
    <property type="entry name" value="KUPTAKETRKA"/>
</dbReference>
<evidence type="ECO:0000256" key="1">
    <source>
        <dbReference type="ARBA" id="ARBA00017378"/>
    </source>
</evidence>
<dbReference type="EMBL" id="LS483343">
    <property type="protein sequence ID" value="SQF39002.1"/>
    <property type="molecule type" value="Genomic_DNA"/>
</dbReference>
<dbReference type="PANTHER" id="PTHR43833:SF8">
    <property type="entry name" value="TRK SYSTEM POTASSIUM UPTAKE PROTEIN TRKA"/>
    <property type="match status" value="1"/>
</dbReference>
<dbReference type="InterPro" id="IPR036721">
    <property type="entry name" value="RCK_C_sf"/>
</dbReference>
<evidence type="ECO:0000256" key="4">
    <source>
        <dbReference type="ARBA" id="ARBA00023027"/>
    </source>
</evidence>
<gene>
    <name evidence="7" type="primary">trkA_1</name>
    <name evidence="7" type="ORF">NCTC12278_00074</name>
</gene>
<evidence type="ECO:0000313" key="7">
    <source>
        <dbReference type="EMBL" id="SQF39002.1"/>
    </source>
</evidence>
<feature type="domain" description="RCK N-terminal" evidence="5">
    <location>
        <begin position="1"/>
        <end position="119"/>
    </location>
</feature>